<accession>A0A182NWQ3</accession>
<organism evidence="1 2">
    <name type="scientific">Anopheles dirus</name>
    <dbReference type="NCBI Taxonomy" id="7168"/>
    <lineage>
        <taxon>Eukaryota</taxon>
        <taxon>Metazoa</taxon>
        <taxon>Ecdysozoa</taxon>
        <taxon>Arthropoda</taxon>
        <taxon>Hexapoda</taxon>
        <taxon>Insecta</taxon>
        <taxon>Pterygota</taxon>
        <taxon>Neoptera</taxon>
        <taxon>Endopterygota</taxon>
        <taxon>Diptera</taxon>
        <taxon>Nematocera</taxon>
        <taxon>Culicoidea</taxon>
        <taxon>Culicidae</taxon>
        <taxon>Anophelinae</taxon>
        <taxon>Anopheles</taxon>
    </lineage>
</organism>
<dbReference type="AlphaFoldDB" id="A0A182NWQ3"/>
<dbReference type="VEuPathDB" id="VectorBase:ADIR014317"/>
<reference evidence="2" key="1">
    <citation type="submission" date="2013-03" db="EMBL/GenBank/DDBJ databases">
        <title>The Genome Sequence of Anopheles dirus WRAIR2.</title>
        <authorList>
            <consortium name="The Broad Institute Genomics Platform"/>
            <person name="Neafsey D.E."/>
            <person name="Walton C."/>
            <person name="Walker B."/>
            <person name="Young S.K."/>
            <person name="Zeng Q."/>
            <person name="Gargeya S."/>
            <person name="Fitzgerald M."/>
            <person name="Haas B."/>
            <person name="Abouelleil A."/>
            <person name="Allen A.W."/>
            <person name="Alvarado L."/>
            <person name="Arachchi H.M."/>
            <person name="Berlin A.M."/>
            <person name="Chapman S.B."/>
            <person name="Gainer-Dewar J."/>
            <person name="Goldberg J."/>
            <person name="Griggs A."/>
            <person name="Gujja S."/>
            <person name="Hansen M."/>
            <person name="Howarth C."/>
            <person name="Imamovic A."/>
            <person name="Ireland A."/>
            <person name="Larimer J."/>
            <person name="McCowan C."/>
            <person name="Murphy C."/>
            <person name="Pearson M."/>
            <person name="Poon T.W."/>
            <person name="Priest M."/>
            <person name="Roberts A."/>
            <person name="Saif S."/>
            <person name="Shea T."/>
            <person name="Sisk P."/>
            <person name="Sykes S."/>
            <person name="Wortman J."/>
            <person name="Nusbaum C."/>
            <person name="Birren B."/>
        </authorList>
    </citation>
    <scope>NUCLEOTIDE SEQUENCE [LARGE SCALE GENOMIC DNA]</scope>
    <source>
        <strain evidence="2">WRAIR2</strain>
    </source>
</reference>
<evidence type="ECO:0000313" key="2">
    <source>
        <dbReference type="Proteomes" id="UP000075884"/>
    </source>
</evidence>
<keyword evidence="2" id="KW-1185">Reference proteome</keyword>
<reference evidence="1" key="2">
    <citation type="submission" date="2020-05" db="UniProtKB">
        <authorList>
            <consortium name="EnsemblMetazoa"/>
        </authorList>
    </citation>
    <scope>IDENTIFICATION</scope>
    <source>
        <strain evidence="1">WRAIR2</strain>
    </source>
</reference>
<dbReference type="Proteomes" id="UP000075884">
    <property type="component" value="Unassembled WGS sequence"/>
</dbReference>
<sequence length="19" mass="2148">MLSFPPVKCVRTCVCVYVC</sequence>
<evidence type="ECO:0000313" key="1">
    <source>
        <dbReference type="EnsemblMetazoa" id="ADIR014317-PA"/>
    </source>
</evidence>
<dbReference type="EnsemblMetazoa" id="ADIR014317-RA">
    <property type="protein sequence ID" value="ADIR014317-PA"/>
    <property type="gene ID" value="ADIR014317"/>
</dbReference>
<name>A0A182NWQ3_9DIPT</name>
<protein>
    <submittedName>
        <fullName evidence="1">Uncharacterized protein</fullName>
    </submittedName>
</protein>
<proteinExistence type="predicted"/>